<dbReference type="GO" id="GO:0005737">
    <property type="term" value="C:cytoplasm"/>
    <property type="evidence" value="ECO:0007669"/>
    <property type="project" value="TreeGrafter"/>
</dbReference>
<evidence type="ECO:0000256" key="1">
    <source>
        <dbReference type="ARBA" id="ARBA00038211"/>
    </source>
</evidence>
<dbReference type="InParanoid" id="L7JVN2"/>
<keyword evidence="2" id="KW-0418">Kinase</keyword>
<sequence length="323" mass="38252">MSQESYLTAVKVFLAKRGEKFIGILREKKAYSNLVYQILSNRNRYILKLYINRERSNEFEILKYVNVPKIYEMKSGYRIEEFLRHEVPDFKRDIKLIATALAQFHNTDVPGIESFEDMLIKLVLENQTLKHNESITNVYNKLKYLLEDKSMDGLIHMDLQVGNMLKIDNLVRLIDFEYSCTGSIILDIANFFCETMTNYQHDSILLAERGFNVSHKKRFLEEYLKHNRDIAMNVEEMYARVEEMQSLSHFFWFLWGRKRVFMNDTTSDCFDYVTYSLNRLSFLECAHFGHDISKLREEILSLGSTSKTKDKSSKRSTRTKNIH</sequence>
<dbReference type="HOGENOM" id="CLU_888755_0_0_1"/>
<dbReference type="STRING" id="72359.L7JVN2"/>
<dbReference type="EC" id="2.7.1.32" evidence="2"/>
<keyword evidence="3" id="KW-1185">Reference proteome</keyword>
<name>L7JVN2_TRAHO</name>
<accession>L7JVN2</accession>
<organism evidence="2 3">
    <name type="scientific">Trachipleistophora hominis</name>
    <name type="common">Microsporidian parasite</name>
    <dbReference type="NCBI Taxonomy" id="72359"/>
    <lineage>
        <taxon>Eukaryota</taxon>
        <taxon>Fungi</taxon>
        <taxon>Fungi incertae sedis</taxon>
        <taxon>Microsporidia</taxon>
        <taxon>Pleistophoridae</taxon>
        <taxon>Trachipleistophora</taxon>
    </lineage>
</organism>
<dbReference type="OrthoDB" id="10267235at2759"/>
<dbReference type="EMBL" id="JH993988">
    <property type="protein sequence ID" value="ELQ75101.1"/>
    <property type="molecule type" value="Genomic_DNA"/>
</dbReference>
<gene>
    <name evidence="2" type="ORF">THOM_1935</name>
</gene>
<dbReference type="GO" id="GO:0004103">
    <property type="term" value="F:choline kinase activity"/>
    <property type="evidence" value="ECO:0007669"/>
    <property type="project" value="UniProtKB-EC"/>
</dbReference>
<dbReference type="OMA" id="WKEYANS"/>
<dbReference type="Gene3D" id="3.90.1200.10">
    <property type="match status" value="1"/>
</dbReference>
<dbReference type="Pfam" id="PF01633">
    <property type="entry name" value="Choline_kinase"/>
    <property type="match status" value="1"/>
</dbReference>
<dbReference type="VEuPathDB" id="MicrosporidiaDB:THOM_1935"/>
<reference evidence="2 3" key="1">
    <citation type="journal article" date="2012" name="PLoS Pathog.">
        <title>The genome of the obligate intracellular parasite Trachipleistophora hominis: new insights into microsporidian genome dynamics and reductive evolution.</title>
        <authorList>
            <person name="Heinz E."/>
            <person name="Williams T.A."/>
            <person name="Nakjang S."/>
            <person name="Noel C.J."/>
            <person name="Swan D.C."/>
            <person name="Goldberg A.V."/>
            <person name="Harris S.R."/>
            <person name="Weinmaier T."/>
            <person name="Markert S."/>
            <person name="Becher D."/>
            <person name="Bernhardt J."/>
            <person name="Dagan T."/>
            <person name="Hacker C."/>
            <person name="Lucocq J.M."/>
            <person name="Schweder T."/>
            <person name="Rattei T."/>
            <person name="Hall N."/>
            <person name="Hirt R.P."/>
            <person name="Embley T.M."/>
        </authorList>
    </citation>
    <scope>NUCLEOTIDE SEQUENCE [LARGE SCALE GENOMIC DNA]</scope>
</reference>
<evidence type="ECO:0000313" key="3">
    <source>
        <dbReference type="Proteomes" id="UP000011185"/>
    </source>
</evidence>
<dbReference type="InterPro" id="IPR011009">
    <property type="entry name" value="Kinase-like_dom_sf"/>
</dbReference>
<evidence type="ECO:0000313" key="2">
    <source>
        <dbReference type="EMBL" id="ELQ75101.1"/>
    </source>
</evidence>
<dbReference type="PANTHER" id="PTHR22603">
    <property type="entry name" value="CHOLINE/ETHANOALAMINE KINASE"/>
    <property type="match status" value="1"/>
</dbReference>
<proteinExistence type="inferred from homology"/>
<dbReference type="AlphaFoldDB" id="L7JVN2"/>
<dbReference type="GO" id="GO:0004305">
    <property type="term" value="F:ethanolamine kinase activity"/>
    <property type="evidence" value="ECO:0007669"/>
    <property type="project" value="UniProtKB-EC"/>
</dbReference>
<keyword evidence="2" id="KW-0808">Transferase</keyword>
<dbReference type="SUPFAM" id="SSF56112">
    <property type="entry name" value="Protein kinase-like (PK-like)"/>
    <property type="match status" value="1"/>
</dbReference>
<dbReference type="PANTHER" id="PTHR22603:SF93">
    <property type="entry name" value="RE24176P"/>
    <property type="match status" value="1"/>
</dbReference>
<dbReference type="GO" id="GO:0006646">
    <property type="term" value="P:phosphatidylethanolamine biosynthetic process"/>
    <property type="evidence" value="ECO:0007669"/>
    <property type="project" value="TreeGrafter"/>
</dbReference>
<protein>
    <submittedName>
        <fullName evidence="2">Choline kinase</fullName>
        <ecNumber evidence="2">2.7.1.32</ecNumber>
        <ecNumber evidence="2">2.7.1.82</ecNumber>
    </submittedName>
</protein>
<dbReference type="EC" id="2.7.1.82" evidence="2"/>
<comment type="similarity">
    <text evidence="1">Belongs to the choline/ethanolamine kinase family.</text>
</comment>
<dbReference type="Proteomes" id="UP000011185">
    <property type="component" value="Unassembled WGS sequence"/>
</dbReference>